<dbReference type="Proteomes" id="UP000199602">
    <property type="component" value="Unassembled WGS sequence"/>
</dbReference>
<dbReference type="FunFam" id="3.40.50.300:FF:000032">
    <property type="entry name" value="Export ABC transporter ATP-binding protein"/>
    <property type="match status" value="1"/>
</dbReference>
<dbReference type="PROSITE" id="PS50893">
    <property type="entry name" value="ABC_TRANSPORTER_2"/>
    <property type="match status" value="1"/>
</dbReference>
<sequence length="224" mass="24610">MSKIYRLEHIEKVFLSGDDKVEVLKDITLEINTGESVAIVGASGSGKSTLLHIMGALDYPTKGRIFFKDKNIGLFSEKQKACFRNQKIGFVFQFHHLLPEFSVLENVAMPGIIRGLSKSRIFSLAKEALSMVGLEEFSRPVSVLSGGEKQRVAIARAIVLEPEVILADEPTGNLDEANGVKVGNLLCHLNKELGTTLVVVTHNHTLASLMQKTYQLKLGELHAL</sequence>
<dbReference type="SMART" id="SM00382">
    <property type="entry name" value="AAA"/>
    <property type="match status" value="1"/>
</dbReference>
<protein>
    <submittedName>
        <fullName evidence="6">Lipoprotein-releasing system ATP-binding protein</fullName>
    </submittedName>
</protein>
<evidence type="ECO:0000259" key="5">
    <source>
        <dbReference type="PROSITE" id="PS50893"/>
    </source>
</evidence>
<evidence type="ECO:0000313" key="6">
    <source>
        <dbReference type="EMBL" id="SDN67049.1"/>
    </source>
</evidence>
<dbReference type="InterPro" id="IPR003593">
    <property type="entry name" value="AAA+_ATPase"/>
</dbReference>
<dbReference type="RefSeq" id="WP_092064850.1">
    <property type="nucleotide sequence ID" value="NZ_FNIN01000004.1"/>
</dbReference>
<keyword evidence="6" id="KW-0449">Lipoprotein</keyword>
<dbReference type="InterPro" id="IPR003439">
    <property type="entry name" value="ABC_transporter-like_ATP-bd"/>
</dbReference>
<evidence type="ECO:0000313" key="7">
    <source>
        <dbReference type="Proteomes" id="UP000199602"/>
    </source>
</evidence>
<dbReference type="AlphaFoldDB" id="A0A1H0DAF4"/>
<proteinExistence type="inferred from homology"/>
<dbReference type="PANTHER" id="PTHR24220">
    <property type="entry name" value="IMPORT ATP-BINDING PROTEIN"/>
    <property type="match status" value="1"/>
</dbReference>
<dbReference type="PANTHER" id="PTHR24220:SF689">
    <property type="entry name" value="LIPOPROTEIN-RELEASING SYSTEM ATP-BINDING PROTEIN LOLD"/>
    <property type="match status" value="1"/>
</dbReference>
<keyword evidence="3 6" id="KW-0067">ATP-binding</keyword>
<evidence type="ECO:0000256" key="2">
    <source>
        <dbReference type="ARBA" id="ARBA00022741"/>
    </source>
</evidence>
<dbReference type="GO" id="GO:0016887">
    <property type="term" value="F:ATP hydrolysis activity"/>
    <property type="evidence" value="ECO:0007669"/>
    <property type="project" value="InterPro"/>
</dbReference>
<comment type="similarity">
    <text evidence="4">Belongs to the ABC transporter superfamily. Macrolide exporter (TC 3.A.1.122) family.</text>
</comment>
<dbReference type="GO" id="GO:0022857">
    <property type="term" value="F:transmembrane transporter activity"/>
    <property type="evidence" value="ECO:0007669"/>
    <property type="project" value="TreeGrafter"/>
</dbReference>
<keyword evidence="1" id="KW-0813">Transport</keyword>
<dbReference type="GO" id="GO:0005886">
    <property type="term" value="C:plasma membrane"/>
    <property type="evidence" value="ECO:0007669"/>
    <property type="project" value="TreeGrafter"/>
</dbReference>
<dbReference type="EMBL" id="FNIN01000004">
    <property type="protein sequence ID" value="SDN67049.1"/>
    <property type="molecule type" value="Genomic_DNA"/>
</dbReference>
<feature type="domain" description="ABC transporter" evidence="5">
    <location>
        <begin position="5"/>
        <end position="224"/>
    </location>
</feature>
<evidence type="ECO:0000256" key="4">
    <source>
        <dbReference type="ARBA" id="ARBA00038388"/>
    </source>
</evidence>
<dbReference type="OrthoDB" id="9809450at2"/>
<dbReference type="SUPFAM" id="SSF52540">
    <property type="entry name" value="P-loop containing nucleoside triphosphate hydrolases"/>
    <property type="match status" value="1"/>
</dbReference>
<keyword evidence="7" id="KW-1185">Reference proteome</keyword>
<dbReference type="CDD" id="cd03255">
    <property type="entry name" value="ABC_MJ0796_LolCDE_FtsE"/>
    <property type="match status" value="1"/>
</dbReference>
<dbReference type="InterPro" id="IPR017871">
    <property type="entry name" value="ABC_transporter-like_CS"/>
</dbReference>
<dbReference type="STRING" id="206665.SAMN04488516_10493"/>
<reference evidence="6 7" key="1">
    <citation type="submission" date="2016-10" db="EMBL/GenBank/DDBJ databases">
        <authorList>
            <person name="de Groot N.N."/>
        </authorList>
    </citation>
    <scope>NUCLEOTIDE SEQUENCE [LARGE SCALE GENOMIC DNA]</scope>
    <source>
        <strain evidence="6 7">DSM 15269</strain>
    </source>
</reference>
<dbReference type="InterPro" id="IPR015854">
    <property type="entry name" value="ABC_transpr_LolD-like"/>
</dbReference>
<name>A0A1H0DAF4_9BACT</name>
<dbReference type="GO" id="GO:0005524">
    <property type="term" value="F:ATP binding"/>
    <property type="evidence" value="ECO:0007669"/>
    <property type="project" value="UniProtKB-KW"/>
</dbReference>
<organism evidence="6 7">
    <name type="scientific">Desulfonauticus submarinus</name>
    <dbReference type="NCBI Taxonomy" id="206665"/>
    <lineage>
        <taxon>Bacteria</taxon>
        <taxon>Pseudomonadati</taxon>
        <taxon>Thermodesulfobacteriota</taxon>
        <taxon>Desulfovibrionia</taxon>
        <taxon>Desulfovibrionales</taxon>
        <taxon>Desulfonauticaceae</taxon>
        <taxon>Desulfonauticus</taxon>
    </lineage>
</organism>
<dbReference type="InterPro" id="IPR027417">
    <property type="entry name" value="P-loop_NTPase"/>
</dbReference>
<dbReference type="PROSITE" id="PS00211">
    <property type="entry name" value="ABC_TRANSPORTER_1"/>
    <property type="match status" value="1"/>
</dbReference>
<accession>A0A1H0DAF4</accession>
<dbReference type="InterPro" id="IPR017911">
    <property type="entry name" value="MacB-like_ATP-bd"/>
</dbReference>
<keyword evidence="2" id="KW-0547">Nucleotide-binding</keyword>
<evidence type="ECO:0000256" key="3">
    <source>
        <dbReference type="ARBA" id="ARBA00022840"/>
    </source>
</evidence>
<gene>
    <name evidence="6" type="ORF">SAMN04488516_10493</name>
</gene>
<evidence type="ECO:0000256" key="1">
    <source>
        <dbReference type="ARBA" id="ARBA00022448"/>
    </source>
</evidence>
<dbReference type="Gene3D" id="3.40.50.300">
    <property type="entry name" value="P-loop containing nucleotide triphosphate hydrolases"/>
    <property type="match status" value="1"/>
</dbReference>
<dbReference type="GO" id="GO:0098796">
    <property type="term" value="C:membrane protein complex"/>
    <property type="evidence" value="ECO:0007669"/>
    <property type="project" value="UniProtKB-ARBA"/>
</dbReference>
<dbReference type="Pfam" id="PF00005">
    <property type="entry name" value="ABC_tran"/>
    <property type="match status" value="1"/>
</dbReference>